<sequence length="144" mass="16587">MHEFVFETRRARNGCRRAQLMIQRAPAAIRRRLARRTPGGFAANVKWNDFRAKSCGADAAAAGKANHRYTAIVAPLCAPQIIKIVDTELIDDYVEILRTSDGSLRRPFVARERHPLTRRHRASRTDLPCSRQRQPDFLRLFHRL</sequence>
<protein>
    <submittedName>
        <fullName evidence="1">Uncharacterized protein</fullName>
    </submittedName>
</protein>
<evidence type="ECO:0000313" key="1">
    <source>
        <dbReference type="EMBL" id="TAY51791.1"/>
    </source>
</evidence>
<gene>
    <name evidence="1" type="ORF">ELH90_08825</name>
</gene>
<name>A0A7M3DSX6_RHILE</name>
<dbReference type="Proteomes" id="UP000292974">
    <property type="component" value="Unassembled WGS sequence"/>
</dbReference>
<organism evidence="1 2">
    <name type="scientific">Rhizobium leguminosarum</name>
    <dbReference type="NCBI Taxonomy" id="384"/>
    <lineage>
        <taxon>Bacteria</taxon>
        <taxon>Pseudomonadati</taxon>
        <taxon>Pseudomonadota</taxon>
        <taxon>Alphaproteobacteria</taxon>
        <taxon>Hyphomicrobiales</taxon>
        <taxon>Rhizobiaceae</taxon>
        <taxon>Rhizobium/Agrobacterium group</taxon>
        <taxon>Rhizobium</taxon>
    </lineage>
</organism>
<dbReference type="AlphaFoldDB" id="A0A7M3DSX6"/>
<reference evidence="1 2" key="1">
    <citation type="submission" date="2019-02" db="EMBL/GenBank/DDBJ databases">
        <title>The genomic architecture of introgression among sibling species of bacteria.</title>
        <authorList>
            <person name="Cavassim M.I.A."/>
            <person name="Moeskjaer S."/>
            <person name="Moslemi C."/>
            <person name="Fields B."/>
            <person name="Bachmann A."/>
            <person name="Vilhjalmsson B."/>
            <person name="Schierup M.H."/>
            <person name="Young J.P.W."/>
            <person name="Andersen S.U."/>
        </authorList>
    </citation>
    <scope>NUCLEOTIDE SEQUENCE [LARGE SCALE GENOMIC DNA]</scope>
    <source>
        <strain evidence="1 2">SM135B</strain>
    </source>
</reference>
<comment type="caution">
    <text evidence="1">The sequence shown here is derived from an EMBL/GenBank/DDBJ whole genome shotgun (WGS) entry which is preliminary data.</text>
</comment>
<evidence type="ECO:0000313" key="2">
    <source>
        <dbReference type="Proteomes" id="UP000292974"/>
    </source>
</evidence>
<accession>A0A7M3DSX6</accession>
<dbReference type="EMBL" id="SIOP01000001">
    <property type="protein sequence ID" value="TAY51791.1"/>
    <property type="molecule type" value="Genomic_DNA"/>
</dbReference>
<proteinExistence type="predicted"/>